<evidence type="ECO:0000313" key="2">
    <source>
        <dbReference type="EMBL" id="KAK3046136.1"/>
    </source>
</evidence>
<proteinExistence type="predicted"/>
<dbReference type="AlphaFoldDB" id="A0AAJ0G3V7"/>
<evidence type="ECO:0000256" key="1">
    <source>
        <dbReference type="SAM" id="Phobius"/>
    </source>
</evidence>
<feature type="transmembrane region" description="Helical" evidence="1">
    <location>
        <begin position="225"/>
        <end position="243"/>
    </location>
</feature>
<protein>
    <submittedName>
        <fullName evidence="2">Uncharacterized protein</fullName>
    </submittedName>
</protein>
<sequence length="385" mass="42337">MTLIQAVVEATGFSTANIPTYDRTASPSTSYLTGLRGILVLESVFWIFFQTFIPALVTDDAHGPTYQHVLRIVLSVPFWNESLIISFFIILSARTICVPFLQNPCAATYARSLIRRPLRMAISLSIASGLAILILSQLGTAYIDEFKSTLPNDSVSTPATAQSAIVAFNSIFDLFWIVTDFSEQAANAFWPSATLWCPSLIYYQGYTVYMLMVILPFTRARWHPQALALFALGSFWLESWGWYSVAGLLLADFSTDGSIKAGFGHGFKIAGDIRFAPSMSATVLIVAGLAIKYAWAAVPQYSNAELILHPTFHLSTGTTVKNFDKANPYPRVDDFLVIVGVLLFVEMSDSAKSLLSTRPLLWLGERSLSELNVLAVPQVIASDTI</sequence>
<keyword evidence="1" id="KW-1133">Transmembrane helix</keyword>
<dbReference type="EMBL" id="JAWDJX010000113">
    <property type="protein sequence ID" value="KAK3046136.1"/>
    <property type="molecule type" value="Genomic_DNA"/>
</dbReference>
<reference evidence="2" key="1">
    <citation type="submission" date="2023-04" db="EMBL/GenBank/DDBJ databases">
        <title>Black Yeasts Isolated from many extreme environments.</title>
        <authorList>
            <person name="Coleine C."/>
            <person name="Stajich J.E."/>
            <person name="Selbmann L."/>
        </authorList>
    </citation>
    <scope>NUCLEOTIDE SEQUENCE</scope>
    <source>
        <strain evidence="2">CCFEE 5312</strain>
    </source>
</reference>
<feature type="transmembrane region" description="Helical" evidence="1">
    <location>
        <begin position="78"/>
        <end position="101"/>
    </location>
</feature>
<feature type="transmembrane region" description="Helical" evidence="1">
    <location>
        <begin position="275"/>
        <end position="295"/>
    </location>
</feature>
<keyword evidence="1" id="KW-0472">Membrane</keyword>
<organism evidence="2 3">
    <name type="scientific">Extremus antarcticus</name>
    <dbReference type="NCBI Taxonomy" id="702011"/>
    <lineage>
        <taxon>Eukaryota</taxon>
        <taxon>Fungi</taxon>
        <taxon>Dikarya</taxon>
        <taxon>Ascomycota</taxon>
        <taxon>Pezizomycotina</taxon>
        <taxon>Dothideomycetes</taxon>
        <taxon>Dothideomycetidae</taxon>
        <taxon>Mycosphaerellales</taxon>
        <taxon>Extremaceae</taxon>
        <taxon>Extremus</taxon>
    </lineage>
</organism>
<keyword evidence="3" id="KW-1185">Reference proteome</keyword>
<comment type="caution">
    <text evidence="2">The sequence shown here is derived from an EMBL/GenBank/DDBJ whole genome shotgun (WGS) entry which is preliminary data.</text>
</comment>
<accession>A0AAJ0G3V7</accession>
<keyword evidence="1" id="KW-0812">Transmembrane</keyword>
<feature type="transmembrane region" description="Helical" evidence="1">
    <location>
        <begin position="122"/>
        <end position="143"/>
    </location>
</feature>
<feature type="transmembrane region" description="Helical" evidence="1">
    <location>
        <begin position="38"/>
        <end position="58"/>
    </location>
</feature>
<evidence type="ECO:0000313" key="3">
    <source>
        <dbReference type="Proteomes" id="UP001271007"/>
    </source>
</evidence>
<name>A0AAJ0G3V7_9PEZI</name>
<dbReference type="Proteomes" id="UP001271007">
    <property type="component" value="Unassembled WGS sequence"/>
</dbReference>
<feature type="transmembrane region" description="Helical" evidence="1">
    <location>
        <begin position="200"/>
        <end position="218"/>
    </location>
</feature>
<gene>
    <name evidence="2" type="ORF">LTR09_012362</name>
</gene>